<keyword evidence="1" id="KW-1133">Transmembrane helix</keyword>
<comment type="caution">
    <text evidence="3">The sequence shown here is derived from an EMBL/GenBank/DDBJ whole genome shotgun (WGS) entry which is preliminary data.</text>
</comment>
<keyword evidence="1" id="KW-0472">Membrane</keyword>
<sequence length="499" mass="56595">MKKILLTGASGYIGSHLMNKLKDNYEIIAISRNIENKSNEHNVTWKAADLFDLNEITEVMEDIDIAIYLVHSMMPSAKLTQASFEDMDALLADNFAKAASYNKVQHIVFMSGLIPNTNELSPHLRSRLECEQILGSYGVPVSTLRAGLIIGSKGSSYPILKKLVERLPGLLLPKWAYNTTLPVAIDDVIDGLYKIVERNPNENESIDIGGPSHMTYKDLFKQTAEVLDKRLPTIDLPIIPIWLSKYWVKLISGVPKEMVYPLMDSLIHDMIRNDENIVKDISIGKIDYKESVRNALEEETKTQKKGKSSRKGDIKDVRAISRVVLPKDVNMIHLAESYANFLNRITLNVVNSDFNEDNFTISVPCLNKELLLLSKDFKASNNERILYRIVGGDFALDSDGGNARLEFRRLPNSDACIIALQEYEPTLPWWVYKYTQAKVHKSVMNLFKFKINIQKTNKGEYFNMKKFILPIVISGAIVLKVYGLKKYLARKNNMSNAEL</sequence>
<dbReference type="InterPro" id="IPR036291">
    <property type="entry name" value="NAD(P)-bd_dom_sf"/>
</dbReference>
<dbReference type="RefSeq" id="WP_308891122.1">
    <property type="nucleotide sequence ID" value="NZ_JAVGJF010000092.1"/>
</dbReference>
<feature type="domain" description="NAD-dependent epimerase/dehydratase" evidence="2">
    <location>
        <begin position="4"/>
        <end position="111"/>
    </location>
</feature>
<name>A0ABD5AY69_STACR</name>
<dbReference type="PANTHER" id="PTHR12126:SF11">
    <property type="entry name" value="NADH DEHYDROGENASE [UBIQUINONE] 1 ALPHA SUBCOMPLEX SUBUNIT 9, MITOCHONDRIAL"/>
    <property type="match status" value="1"/>
</dbReference>
<dbReference type="Pfam" id="PF01370">
    <property type="entry name" value="Epimerase"/>
    <property type="match status" value="1"/>
</dbReference>
<keyword evidence="1" id="KW-0812">Transmembrane</keyword>
<reference evidence="3 4" key="1">
    <citation type="submission" date="2023-08" db="EMBL/GenBank/DDBJ databases">
        <title>Whole genome sequencing of Staphylococcus chromogenes NNSch 2386.</title>
        <authorList>
            <person name="Kropotov V.S."/>
            <person name="Boriskina E.V."/>
            <person name="Gordinskaya N.A."/>
            <person name="Shkurkina I.S."/>
            <person name="Kryazhev D.V."/>
            <person name="Alekseeva A.E."/>
            <person name="Makhova M.A."/>
        </authorList>
    </citation>
    <scope>NUCLEOTIDE SEQUENCE [LARGE SCALE GENOMIC DNA]</scope>
    <source>
        <strain evidence="3 4">NNSch 2386</strain>
    </source>
</reference>
<protein>
    <submittedName>
        <fullName evidence="3">NAD-dependent epimerase/dehydratase family protein</fullName>
    </submittedName>
</protein>
<evidence type="ECO:0000259" key="2">
    <source>
        <dbReference type="Pfam" id="PF01370"/>
    </source>
</evidence>
<dbReference type="EMBL" id="JAVGJF010000092">
    <property type="protein sequence ID" value="MDQ7176338.1"/>
    <property type="molecule type" value="Genomic_DNA"/>
</dbReference>
<dbReference type="SUPFAM" id="SSF51735">
    <property type="entry name" value="NAD(P)-binding Rossmann-fold domains"/>
    <property type="match status" value="1"/>
</dbReference>
<dbReference type="AlphaFoldDB" id="A0ABD5AY69"/>
<evidence type="ECO:0000256" key="1">
    <source>
        <dbReference type="SAM" id="Phobius"/>
    </source>
</evidence>
<feature type="transmembrane region" description="Helical" evidence="1">
    <location>
        <begin position="467"/>
        <end position="484"/>
    </location>
</feature>
<dbReference type="Proteomes" id="UP001240157">
    <property type="component" value="Unassembled WGS sequence"/>
</dbReference>
<gene>
    <name evidence="3" type="ORF">RCF65_10075</name>
</gene>
<accession>A0ABD5AY69</accession>
<dbReference type="Gene3D" id="3.40.50.720">
    <property type="entry name" value="NAD(P)-binding Rossmann-like Domain"/>
    <property type="match status" value="1"/>
</dbReference>
<organism evidence="3 4">
    <name type="scientific">Staphylococcus chromogenes</name>
    <name type="common">Staphylococcus hyicus subsp. chromogenes</name>
    <dbReference type="NCBI Taxonomy" id="46126"/>
    <lineage>
        <taxon>Bacteria</taxon>
        <taxon>Bacillati</taxon>
        <taxon>Bacillota</taxon>
        <taxon>Bacilli</taxon>
        <taxon>Bacillales</taxon>
        <taxon>Staphylococcaceae</taxon>
        <taxon>Staphylococcus</taxon>
    </lineage>
</organism>
<dbReference type="PANTHER" id="PTHR12126">
    <property type="entry name" value="NADH-UBIQUINONE OXIDOREDUCTASE 39 KDA SUBUNIT-RELATED"/>
    <property type="match status" value="1"/>
</dbReference>
<dbReference type="InterPro" id="IPR001509">
    <property type="entry name" value="Epimerase_deHydtase"/>
</dbReference>
<proteinExistence type="predicted"/>
<evidence type="ECO:0000313" key="4">
    <source>
        <dbReference type="Proteomes" id="UP001240157"/>
    </source>
</evidence>
<dbReference type="InterPro" id="IPR051207">
    <property type="entry name" value="ComplexI_NDUFA9_subunit"/>
</dbReference>
<evidence type="ECO:0000313" key="3">
    <source>
        <dbReference type="EMBL" id="MDQ7176338.1"/>
    </source>
</evidence>